<reference evidence="1 2" key="1">
    <citation type="submission" date="2019-05" db="EMBL/GenBank/DDBJ databases">
        <authorList>
            <consortium name="Pathogen Informatics"/>
        </authorList>
    </citation>
    <scope>NUCLEOTIDE SEQUENCE [LARGE SCALE GENOMIC DNA]</scope>
    <source>
        <strain evidence="1 2">NCTC13032</strain>
    </source>
</reference>
<evidence type="ECO:0000313" key="1">
    <source>
        <dbReference type="EMBL" id="VTP67865.1"/>
    </source>
</evidence>
<protein>
    <submittedName>
        <fullName evidence="1">Uncharacterized protein</fullName>
    </submittedName>
</protein>
<evidence type="ECO:0000313" key="2">
    <source>
        <dbReference type="Proteomes" id="UP000310719"/>
    </source>
</evidence>
<organism evidence="1 2">
    <name type="scientific">Leclercia adecarboxylata</name>
    <dbReference type="NCBI Taxonomy" id="83655"/>
    <lineage>
        <taxon>Bacteria</taxon>
        <taxon>Pseudomonadati</taxon>
        <taxon>Pseudomonadota</taxon>
        <taxon>Gammaproteobacteria</taxon>
        <taxon>Enterobacterales</taxon>
        <taxon>Enterobacteriaceae</taxon>
        <taxon>Leclercia</taxon>
    </lineage>
</organism>
<proteinExistence type="predicted"/>
<dbReference type="EMBL" id="LR590464">
    <property type="protein sequence ID" value="VTP67865.1"/>
    <property type="molecule type" value="Genomic_DNA"/>
</dbReference>
<sequence>MLVADPHSPDFNSYASVIDLRTFAAGADMPFPRMMANVARC</sequence>
<accession>A0A4U9HVA9</accession>
<name>A0A4U9HVA9_9ENTR</name>
<dbReference type="Proteomes" id="UP000310719">
    <property type="component" value="Chromosome"/>
</dbReference>
<gene>
    <name evidence="1" type="ORF">NCTC13032_03266</name>
</gene>
<dbReference type="AlphaFoldDB" id="A0A4U9HVA9"/>